<gene>
    <name evidence="1" type="ORF">CPEL01642_LOCUS1841</name>
</gene>
<organism evidence="1">
    <name type="scientific">Coccolithus braarudii</name>
    <dbReference type="NCBI Taxonomy" id="221442"/>
    <lineage>
        <taxon>Eukaryota</taxon>
        <taxon>Haptista</taxon>
        <taxon>Haptophyta</taxon>
        <taxon>Prymnesiophyceae</taxon>
        <taxon>Coccolithales</taxon>
        <taxon>Coccolithaceae</taxon>
        <taxon>Coccolithus</taxon>
    </lineage>
</organism>
<dbReference type="AlphaFoldDB" id="A0A7S0L3R0"/>
<dbReference type="EMBL" id="HBEY01003752">
    <property type="protein sequence ID" value="CAD8598511.1"/>
    <property type="molecule type" value="Transcribed_RNA"/>
</dbReference>
<protein>
    <submittedName>
        <fullName evidence="1">Uncharacterized protein</fullName>
    </submittedName>
</protein>
<reference evidence="1" key="1">
    <citation type="submission" date="2021-01" db="EMBL/GenBank/DDBJ databases">
        <authorList>
            <person name="Corre E."/>
            <person name="Pelletier E."/>
            <person name="Niang G."/>
            <person name="Scheremetjew M."/>
            <person name="Finn R."/>
            <person name="Kale V."/>
            <person name="Holt S."/>
            <person name="Cochrane G."/>
            <person name="Meng A."/>
            <person name="Brown T."/>
            <person name="Cohen L."/>
        </authorList>
    </citation>
    <scope>NUCLEOTIDE SEQUENCE</scope>
    <source>
        <strain evidence="1">PLY182g</strain>
    </source>
</reference>
<proteinExistence type="predicted"/>
<evidence type="ECO:0000313" key="1">
    <source>
        <dbReference type="EMBL" id="CAD8598511.1"/>
    </source>
</evidence>
<name>A0A7S0L3R0_9EUKA</name>
<accession>A0A7S0L3R0</accession>
<sequence length="111" mass="12134">MQSGTLKEEGPPGKGSAQVRLGDAGIELNLSAKGLEPCFACADPGVKMDVEEAKRRLPRRRNLYSLIGTDSVHDKTYKLIDGARLACVHTVHNTLGTKAESPYRRIWPCVD</sequence>